<proteinExistence type="inferred from homology"/>
<evidence type="ECO:0000256" key="7">
    <source>
        <dbReference type="ARBA" id="ARBA00023237"/>
    </source>
</evidence>
<keyword evidence="3 8" id="KW-1134">Transmembrane beta strand</keyword>
<keyword evidence="4 8" id="KW-0812">Transmembrane</keyword>
<dbReference type="CDD" id="cd01347">
    <property type="entry name" value="ligand_gated_channel"/>
    <property type="match status" value="1"/>
</dbReference>
<keyword evidence="14" id="KW-1185">Reference proteome</keyword>
<dbReference type="Gene3D" id="2.40.170.20">
    <property type="entry name" value="TonB-dependent receptor, beta-barrel domain"/>
    <property type="match status" value="1"/>
</dbReference>
<feature type="domain" description="TonB-dependent receptor plug" evidence="12">
    <location>
        <begin position="105"/>
        <end position="205"/>
    </location>
</feature>
<organism evidence="13 14">
    <name type="scientific">Swaminathania salitolerans</name>
    <dbReference type="NCBI Taxonomy" id="182838"/>
    <lineage>
        <taxon>Bacteria</taxon>
        <taxon>Pseudomonadati</taxon>
        <taxon>Pseudomonadota</taxon>
        <taxon>Alphaproteobacteria</taxon>
        <taxon>Acetobacterales</taxon>
        <taxon>Acetobacteraceae</taxon>
        <taxon>Swaminathania</taxon>
    </lineage>
</organism>
<dbReference type="InterPro" id="IPR000531">
    <property type="entry name" value="Beta-barrel_TonB"/>
</dbReference>
<comment type="similarity">
    <text evidence="8 9">Belongs to the TonB-dependent receptor family.</text>
</comment>
<evidence type="ECO:0000259" key="12">
    <source>
        <dbReference type="Pfam" id="PF07715"/>
    </source>
</evidence>
<accession>A0A511BNN9</accession>
<dbReference type="GO" id="GO:0009279">
    <property type="term" value="C:cell outer membrane"/>
    <property type="evidence" value="ECO:0007669"/>
    <property type="project" value="UniProtKB-SubCell"/>
</dbReference>
<evidence type="ECO:0000313" key="13">
    <source>
        <dbReference type="EMBL" id="GEL01682.1"/>
    </source>
</evidence>
<dbReference type="Pfam" id="PF00593">
    <property type="entry name" value="TonB_dep_Rec_b-barrel"/>
    <property type="match status" value="1"/>
</dbReference>
<evidence type="ECO:0000256" key="3">
    <source>
        <dbReference type="ARBA" id="ARBA00022452"/>
    </source>
</evidence>
<dbReference type="OrthoDB" id="9760333at2"/>
<dbReference type="AlphaFoldDB" id="A0A511BNN9"/>
<dbReference type="GO" id="GO:0015344">
    <property type="term" value="F:siderophore uptake transmembrane transporter activity"/>
    <property type="evidence" value="ECO:0007669"/>
    <property type="project" value="TreeGrafter"/>
</dbReference>
<dbReference type="InterPro" id="IPR012910">
    <property type="entry name" value="Plug_dom"/>
</dbReference>
<keyword evidence="5 9" id="KW-0798">TonB box</keyword>
<gene>
    <name evidence="13" type="ORF">SSA02_08450</name>
</gene>
<evidence type="ECO:0000259" key="11">
    <source>
        <dbReference type="Pfam" id="PF00593"/>
    </source>
</evidence>
<dbReference type="Gene3D" id="2.170.130.10">
    <property type="entry name" value="TonB-dependent receptor, plug domain"/>
    <property type="match status" value="1"/>
</dbReference>
<feature type="domain" description="TonB-dependent receptor-like beta-barrel" evidence="11">
    <location>
        <begin position="279"/>
        <end position="749"/>
    </location>
</feature>
<dbReference type="Proteomes" id="UP000321405">
    <property type="component" value="Unassembled WGS sequence"/>
</dbReference>
<dbReference type="InterPro" id="IPR036942">
    <property type="entry name" value="Beta-barrel_TonB_sf"/>
</dbReference>
<comment type="caution">
    <text evidence="13">The sequence shown here is derived from an EMBL/GenBank/DDBJ whole genome shotgun (WGS) entry which is preliminary data.</text>
</comment>
<evidence type="ECO:0000256" key="8">
    <source>
        <dbReference type="PROSITE-ProRule" id="PRU01360"/>
    </source>
</evidence>
<evidence type="ECO:0000256" key="9">
    <source>
        <dbReference type="RuleBase" id="RU003357"/>
    </source>
</evidence>
<dbReference type="InterPro" id="IPR039426">
    <property type="entry name" value="TonB-dep_rcpt-like"/>
</dbReference>
<evidence type="ECO:0000256" key="4">
    <source>
        <dbReference type="ARBA" id="ARBA00022692"/>
    </source>
</evidence>
<evidence type="ECO:0000256" key="2">
    <source>
        <dbReference type="ARBA" id="ARBA00022448"/>
    </source>
</evidence>
<keyword evidence="6 8" id="KW-0472">Membrane</keyword>
<protein>
    <submittedName>
        <fullName evidence="13">TonB-dependent receptor</fullName>
    </submittedName>
</protein>
<dbReference type="RefSeq" id="WP_147092708.1">
    <property type="nucleotide sequence ID" value="NZ_BJVC01000002.1"/>
</dbReference>
<sequence length="782" mass="85280">MSPFSSSRPGLLAGISLLALSPFALSPVALPFQSLFPRACAQPLSRANTGARASTHDLRGRAESAATSDAITAPEESDEIITAHGTPSGLQSRPAIGGRLGLTEQHTPASLSVITQKTIALRGYTHAEDAADFAPGVTSGGSPGNPAQLMMRGFSGNQVLILRDGFYFGPTTMVNRPANAFNLASVQIMKGPSSVLFGQGAVGGTMDMRYKRPDLERIRAEALVSYGSFNSWNAGFGLSVPLAKTLALRSDFSRTSSDGYVKGANPRSNDWTTTLLWQPGHDFAARLSIDYLTDSLSTYYGTPLVPKSMAGPVQGGLLHSADGLAISKASLWRNYNVSDPRASSVNALPTLHLDWKVSPGLTLHDKAYFLYAKRRWNNAETYTYIRTPDDADSAGRPIPPGEIGRDRFYVYQNQHQVGDALDLRYDHRILGVRNRVVVGADAYYLRFIRNRGFPSATYADSVSLTDPEAGVSGPFPGEYPFRKSPTTMVDAGIFVEDTLELRKSLRLVGGFRYDWLSLDRQNYKQNGAYDSATSFKGHYTPGNFRIGPVYDLLPNLSLYGVYTTAEDPPGSNLFLANRGQFTRLSRTRQGEIGIKGHTLSGRLVSTLAFFDIRRRHILVQTGQDAVSTAGTQNARGVEWSGMWRPDKALSLSGNVAYTHARYGRFFPSPQLDASGNQVPDVPSLTANLWGVWSSPLALPVDLGAGLRYVSARKGDYANRLTLNDYALVNLFVAWHARENITVFGRIDNVGDKKYVQWADTSYPSQILLGTPRAFSVSIRMPL</sequence>
<comment type="subcellular location">
    <subcellularLocation>
        <location evidence="1 8">Cell outer membrane</location>
        <topology evidence="1 8">Multi-pass membrane protein</topology>
    </subcellularLocation>
</comment>
<evidence type="ECO:0000256" key="1">
    <source>
        <dbReference type="ARBA" id="ARBA00004571"/>
    </source>
</evidence>
<keyword evidence="13" id="KW-0675">Receptor</keyword>
<dbReference type="PROSITE" id="PS52016">
    <property type="entry name" value="TONB_DEPENDENT_REC_3"/>
    <property type="match status" value="1"/>
</dbReference>
<dbReference type="EMBL" id="BJVC01000002">
    <property type="protein sequence ID" value="GEL01682.1"/>
    <property type="molecule type" value="Genomic_DNA"/>
</dbReference>
<dbReference type="InterPro" id="IPR037066">
    <property type="entry name" value="Plug_dom_sf"/>
</dbReference>
<evidence type="ECO:0000256" key="5">
    <source>
        <dbReference type="ARBA" id="ARBA00023077"/>
    </source>
</evidence>
<reference evidence="13 14" key="1">
    <citation type="submission" date="2019-07" db="EMBL/GenBank/DDBJ databases">
        <title>Whole genome shotgun sequence of Swaminathania salitolerans NBRC 104436.</title>
        <authorList>
            <person name="Hosoyama A."/>
            <person name="Uohara A."/>
            <person name="Ohji S."/>
            <person name="Ichikawa N."/>
        </authorList>
    </citation>
    <scope>NUCLEOTIDE SEQUENCE [LARGE SCALE GENOMIC DNA]</scope>
    <source>
        <strain evidence="13 14">NBRC 104436</strain>
    </source>
</reference>
<dbReference type="PANTHER" id="PTHR32552:SF84">
    <property type="entry name" value="TONB-DEPENDENT RECEPTOR-RELATED"/>
    <property type="match status" value="1"/>
</dbReference>
<evidence type="ECO:0000256" key="10">
    <source>
        <dbReference type="SAM" id="MobiDB-lite"/>
    </source>
</evidence>
<keyword evidence="2 8" id="KW-0813">Transport</keyword>
<name>A0A511BNN9_9PROT</name>
<dbReference type="SUPFAM" id="SSF56935">
    <property type="entry name" value="Porins"/>
    <property type="match status" value="1"/>
</dbReference>
<dbReference type="PANTHER" id="PTHR32552">
    <property type="entry name" value="FERRICHROME IRON RECEPTOR-RELATED"/>
    <property type="match status" value="1"/>
</dbReference>
<evidence type="ECO:0000256" key="6">
    <source>
        <dbReference type="ARBA" id="ARBA00023136"/>
    </source>
</evidence>
<dbReference type="Pfam" id="PF07715">
    <property type="entry name" value="Plug"/>
    <property type="match status" value="1"/>
</dbReference>
<feature type="region of interest" description="Disordered" evidence="10">
    <location>
        <begin position="47"/>
        <end position="76"/>
    </location>
</feature>
<evidence type="ECO:0000313" key="14">
    <source>
        <dbReference type="Proteomes" id="UP000321405"/>
    </source>
</evidence>
<keyword evidence="7 8" id="KW-0998">Cell outer membrane</keyword>